<keyword evidence="3" id="KW-1185">Reference proteome</keyword>
<feature type="domain" description="MlaB-like STAS" evidence="1">
    <location>
        <begin position="6"/>
        <end position="79"/>
    </location>
</feature>
<sequence length="91" mass="9624">MGPSLSRGDVPRLCASLAAALDPDEPRPAYCDVVTVTDPDMVTVDALLRLHLTARRRGHRLRFRGAGPDLLSLLSLTGFLSVLALDGADGA</sequence>
<dbReference type="InterPro" id="IPR036513">
    <property type="entry name" value="STAS_dom_sf"/>
</dbReference>
<dbReference type="InterPro" id="IPR058548">
    <property type="entry name" value="MlaB-like_STAS"/>
</dbReference>
<organism evidence="2 3">
    <name type="scientific">Actinomadura darangshiensis</name>
    <dbReference type="NCBI Taxonomy" id="705336"/>
    <lineage>
        <taxon>Bacteria</taxon>
        <taxon>Bacillati</taxon>
        <taxon>Actinomycetota</taxon>
        <taxon>Actinomycetes</taxon>
        <taxon>Streptosporangiales</taxon>
        <taxon>Thermomonosporaceae</taxon>
        <taxon>Actinomadura</taxon>
    </lineage>
</organism>
<dbReference type="Proteomes" id="UP000295578">
    <property type="component" value="Unassembled WGS sequence"/>
</dbReference>
<dbReference type="SUPFAM" id="SSF52091">
    <property type="entry name" value="SpoIIaa-like"/>
    <property type="match status" value="1"/>
</dbReference>
<dbReference type="Pfam" id="PF13466">
    <property type="entry name" value="STAS_2"/>
    <property type="match status" value="1"/>
</dbReference>
<accession>A0A4R5BBN7</accession>
<protein>
    <submittedName>
        <fullName evidence="2">STAS domain-containing protein</fullName>
    </submittedName>
</protein>
<dbReference type="Gene3D" id="3.30.750.24">
    <property type="entry name" value="STAS domain"/>
    <property type="match status" value="1"/>
</dbReference>
<reference evidence="2 3" key="1">
    <citation type="submission" date="2019-03" db="EMBL/GenBank/DDBJ databases">
        <title>Draft genome sequences of novel Actinobacteria.</title>
        <authorList>
            <person name="Sahin N."/>
            <person name="Ay H."/>
            <person name="Saygin H."/>
        </authorList>
    </citation>
    <scope>NUCLEOTIDE SEQUENCE [LARGE SCALE GENOMIC DNA]</scope>
    <source>
        <strain evidence="2 3">DSM 45941</strain>
    </source>
</reference>
<comment type="caution">
    <text evidence="2">The sequence shown here is derived from an EMBL/GenBank/DDBJ whole genome shotgun (WGS) entry which is preliminary data.</text>
</comment>
<evidence type="ECO:0000259" key="1">
    <source>
        <dbReference type="Pfam" id="PF13466"/>
    </source>
</evidence>
<evidence type="ECO:0000313" key="2">
    <source>
        <dbReference type="EMBL" id="TDD81174.1"/>
    </source>
</evidence>
<dbReference type="EMBL" id="SMKY01000081">
    <property type="protein sequence ID" value="TDD81174.1"/>
    <property type="molecule type" value="Genomic_DNA"/>
</dbReference>
<name>A0A4R5BBN7_9ACTN</name>
<gene>
    <name evidence="2" type="ORF">E1293_19145</name>
</gene>
<evidence type="ECO:0000313" key="3">
    <source>
        <dbReference type="Proteomes" id="UP000295578"/>
    </source>
</evidence>
<proteinExistence type="predicted"/>
<dbReference type="AlphaFoldDB" id="A0A4R5BBN7"/>